<proteinExistence type="predicted"/>
<evidence type="ECO:0000313" key="1">
    <source>
        <dbReference type="EMBL" id="CAI2717144.1"/>
    </source>
</evidence>
<dbReference type="EMBL" id="OX336137">
    <property type="protein sequence ID" value="CAI2717144.1"/>
    <property type="molecule type" value="Genomic_DNA"/>
</dbReference>
<keyword evidence="2" id="KW-1185">Reference proteome</keyword>
<dbReference type="Proteomes" id="UP001157733">
    <property type="component" value="Chromosome"/>
</dbReference>
<reference evidence="1 2" key="1">
    <citation type="submission" date="2022-09" db="EMBL/GenBank/DDBJ databases">
        <authorList>
            <person name="Kop L."/>
        </authorList>
    </citation>
    <scope>NUCLEOTIDE SEQUENCE [LARGE SCALE GENOMIC DNA]</scope>
    <source>
        <strain evidence="1 2">347</strain>
    </source>
</reference>
<gene>
    <name evidence="1" type="ORF">NSPWAT_0285</name>
</gene>
<protein>
    <recommendedName>
        <fullName evidence="3">Lipoprotein</fullName>
    </recommendedName>
</protein>
<dbReference type="InterPro" id="IPR038483">
    <property type="entry name" value="YcfL-like_sf"/>
</dbReference>
<name>A0ABM9HAJ1_9BACT</name>
<evidence type="ECO:0000313" key="2">
    <source>
        <dbReference type="Proteomes" id="UP001157733"/>
    </source>
</evidence>
<evidence type="ECO:0008006" key="3">
    <source>
        <dbReference type="Google" id="ProtNLM"/>
    </source>
</evidence>
<dbReference type="RefSeq" id="WP_282010105.1">
    <property type="nucleotide sequence ID" value="NZ_OX336137.1"/>
</dbReference>
<dbReference type="InterPro" id="IPR010824">
    <property type="entry name" value="DUF1425"/>
</dbReference>
<dbReference type="Pfam" id="PF07233">
    <property type="entry name" value="DUF1425"/>
    <property type="match status" value="1"/>
</dbReference>
<accession>A0ABM9HAJ1</accession>
<organism evidence="1 2">
    <name type="scientific">Nitrospina watsonii</name>
    <dbReference type="NCBI Taxonomy" id="1323948"/>
    <lineage>
        <taxon>Bacteria</taxon>
        <taxon>Pseudomonadati</taxon>
        <taxon>Nitrospinota/Tectimicrobiota group</taxon>
        <taxon>Nitrospinota</taxon>
        <taxon>Nitrospinia</taxon>
        <taxon>Nitrospinales</taxon>
        <taxon>Nitrospinaceae</taxon>
        <taxon>Nitrospina</taxon>
    </lineage>
</organism>
<dbReference type="PROSITE" id="PS51257">
    <property type="entry name" value="PROKAR_LIPOPROTEIN"/>
    <property type="match status" value="1"/>
</dbReference>
<sequence length="165" mass="18877">MNRTGTFVACLVVAGWLTGCATDPCPRILAEGEADAAIKMNSVRVLDEGLQRRSQWTNYCRGNRLGPEPSVPMNAPGKRKITVTEHDMRKSQTGTLEVWTQIRNHTDYPLQVQARTRFYDKDRSPTEDPTGWDRIQLPAQSYETYRTFSTSPDAMWYYIEVREGQ</sequence>
<dbReference type="Gene3D" id="2.60.40.3230">
    <property type="match status" value="1"/>
</dbReference>